<sequence length="126" mass="13705">MNFLHHQLDESVVNQHPAAFKQLGGQIFIGDGHPALVSRHLVRRENELRAGQERHRAGGKGFDPDFRPLGVQNGGYGPAKLVAHPTKLVEQGQVGLMRAVGEVEPGGVHTAQNQCPQGFLIVYGRT</sequence>
<reference evidence="1" key="1">
    <citation type="submission" date="2019-08" db="EMBL/GenBank/DDBJ databases">
        <authorList>
            <person name="Kucharzyk K."/>
            <person name="Murdoch R.W."/>
            <person name="Higgins S."/>
            <person name="Loffler F."/>
        </authorList>
    </citation>
    <scope>NUCLEOTIDE SEQUENCE</scope>
</reference>
<dbReference type="EMBL" id="VSSQ01033729">
    <property type="protein sequence ID" value="MPM85414.1"/>
    <property type="molecule type" value="Genomic_DNA"/>
</dbReference>
<dbReference type="AlphaFoldDB" id="A0A645D7U0"/>
<proteinExistence type="predicted"/>
<comment type="caution">
    <text evidence="1">The sequence shown here is derived from an EMBL/GenBank/DDBJ whole genome shotgun (WGS) entry which is preliminary data.</text>
</comment>
<protein>
    <submittedName>
        <fullName evidence="1">Uncharacterized protein</fullName>
    </submittedName>
</protein>
<evidence type="ECO:0000313" key="1">
    <source>
        <dbReference type="EMBL" id="MPM85414.1"/>
    </source>
</evidence>
<name>A0A645D7U0_9ZZZZ</name>
<organism evidence="1">
    <name type="scientific">bioreactor metagenome</name>
    <dbReference type="NCBI Taxonomy" id="1076179"/>
    <lineage>
        <taxon>unclassified sequences</taxon>
        <taxon>metagenomes</taxon>
        <taxon>ecological metagenomes</taxon>
    </lineage>
</organism>
<gene>
    <name evidence="1" type="ORF">SDC9_132495</name>
</gene>
<accession>A0A645D7U0</accession>